<dbReference type="CDD" id="cd06261">
    <property type="entry name" value="TM_PBP2"/>
    <property type="match status" value="1"/>
</dbReference>
<feature type="domain" description="ABC transmembrane type-1" evidence="9">
    <location>
        <begin position="38"/>
        <end position="239"/>
    </location>
</feature>
<dbReference type="PROSITE" id="PS50928">
    <property type="entry name" value="ABC_TM1"/>
    <property type="match status" value="1"/>
</dbReference>
<dbReference type="Gene3D" id="1.10.3720.10">
    <property type="entry name" value="MetI-like"/>
    <property type="match status" value="1"/>
</dbReference>
<dbReference type="PANTHER" id="PTHR30183:SF3">
    <property type="entry name" value="MOLYBDENUM TRANSPORT SYSTEM PERMEASE PROTEIN MODB"/>
    <property type="match status" value="1"/>
</dbReference>
<dbReference type="GO" id="GO:0015098">
    <property type="term" value="F:molybdate ion transmembrane transporter activity"/>
    <property type="evidence" value="ECO:0007669"/>
    <property type="project" value="InterPro"/>
</dbReference>
<evidence type="ECO:0000256" key="4">
    <source>
        <dbReference type="ARBA" id="ARBA00022505"/>
    </source>
</evidence>
<protein>
    <recommendedName>
        <fullName evidence="9">ABC transmembrane type-1 domain-containing protein</fullName>
    </recommendedName>
</protein>
<feature type="transmembrane region" description="Helical" evidence="8">
    <location>
        <begin position="43"/>
        <end position="64"/>
    </location>
</feature>
<dbReference type="SUPFAM" id="SSF161098">
    <property type="entry name" value="MetI-like"/>
    <property type="match status" value="1"/>
</dbReference>
<dbReference type="GO" id="GO:0005886">
    <property type="term" value="C:plasma membrane"/>
    <property type="evidence" value="ECO:0007669"/>
    <property type="project" value="UniProtKB-SubCell"/>
</dbReference>
<evidence type="ECO:0000256" key="5">
    <source>
        <dbReference type="ARBA" id="ARBA00022692"/>
    </source>
</evidence>
<evidence type="ECO:0000256" key="2">
    <source>
        <dbReference type="ARBA" id="ARBA00022448"/>
    </source>
</evidence>
<dbReference type="InterPro" id="IPR000515">
    <property type="entry name" value="MetI-like"/>
</dbReference>
<feature type="transmembrane region" description="Helical" evidence="8">
    <location>
        <begin position="117"/>
        <end position="136"/>
    </location>
</feature>
<feature type="transmembrane region" description="Helical" evidence="8">
    <location>
        <begin position="76"/>
        <end position="97"/>
    </location>
</feature>
<feature type="transmembrane region" description="Helical" evidence="8">
    <location>
        <begin position="175"/>
        <end position="202"/>
    </location>
</feature>
<proteinExistence type="predicted"/>
<keyword evidence="2" id="KW-0813">Transport</keyword>
<sequence>VAIVGITVLALPLVGLVQRAPWTSLGDLLGRRSVLESLRVSLTVSLVAAGVVLVLGTPLAWVLARVEMPFRRLVRALVVLPMVLPPVVGGTALLFALGRRGLVGQWLDRWFDVALPFTMAGAVVAAVFVALPFYVVTVEGALRTTGDEMEGLAATLGAPPLTVLRRVTLPRLVPAMGAGLALAWARALGEFGATITFAGNLPGRTRTLPLATFQALESDPEAALALSLVLLAVSFAVLVPTRNRWLPTR</sequence>
<dbReference type="NCBIfam" id="TIGR02141">
    <property type="entry name" value="modB_ABC"/>
    <property type="match status" value="1"/>
</dbReference>
<name>A0A381WEK8_9ZZZZ</name>
<dbReference type="PANTHER" id="PTHR30183">
    <property type="entry name" value="MOLYBDENUM TRANSPORT SYSTEM PERMEASE PROTEIN MODB"/>
    <property type="match status" value="1"/>
</dbReference>
<keyword evidence="4" id="KW-0500">Molybdenum</keyword>
<gene>
    <name evidence="10" type="ORF">METZ01_LOCUS103251</name>
</gene>
<evidence type="ECO:0000256" key="1">
    <source>
        <dbReference type="ARBA" id="ARBA00004651"/>
    </source>
</evidence>
<keyword evidence="7 8" id="KW-0472">Membrane</keyword>
<dbReference type="InterPro" id="IPR011867">
    <property type="entry name" value="ModB_ABC"/>
</dbReference>
<evidence type="ECO:0000256" key="8">
    <source>
        <dbReference type="SAM" id="Phobius"/>
    </source>
</evidence>
<reference evidence="10" key="1">
    <citation type="submission" date="2018-05" db="EMBL/GenBank/DDBJ databases">
        <authorList>
            <person name="Lanie J.A."/>
            <person name="Ng W.-L."/>
            <person name="Kazmierczak K.M."/>
            <person name="Andrzejewski T.M."/>
            <person name="Davidsen T.M."/>
            <person name="Wayne K.J."/>
            <person name="Tettelin H."/>
            <person name="Glass J.I."/>
            <person name="Rusch D."/>
            <person name="Podicherti R."/>
            <person name="Tsui H.-C.T."/>
            <person name="Winkler M.E."/>
        </authorList>
    </citation>
    <scope>NUCLEOTIDE SEQUENCE</scope>
</reference>
<evidence type="ECO:0000259" key="9">
    <source>
        <dbReference type="PROSITE" id="PS50928"/>
    </source>
</evidence>
<organism evidence="10">
    <name type="scientific">marine metagenome</name>
    <dbReference type="NCBI Taxonomy" id="408172"/>
    <lineage>
        <taxon>unclassified sequences</taxon>
        <taxon>metagenomes</taxon>
        <taxon>ecological metagenomes</taxon>
    </lineage>
</organism>
<accession>A0A381WEK8</accession>
<feature type="transmembrane region" description="Helical" evidence="8">
    <location>
        <begin position="222"/>
        <end position="239"/>
    </location>
</feature>
<comment type="subcellular location">
    <subcellularLocation>
        <location evidence="1">Cell membrane</location>
        <topology evidence="1">Multi-pass membrane protein</topology>
    </subcellularLocation>
</comment>
<keyword evidence="3" id="KW-1003">Cell membrane</keyword>
<evidence type="ECO:0000256" key="3">
    <source>
        <dbReference type="ARBA" id="ARBA00022475"/>
    </source>
</evidence>
<feature type="non-terminal residue" evidence="10">
    <location>
        <position position="1"/>
    </location>
</feature>
<keyword evidence="5 8" id="KW-0812">Transmembrane</keyword>
<evidence type="ECO:0000256" key="6">
    <source>
        <dbReference type="ARBA" id="ARBA00022989"/>
    </source>
</evidence>
<dbReference type="InterPro" id="IPR035906">
    <property type="entry name" value="MetI-like_sf"/>
</dbReference>
<keyword evidence="6 8" id="KW-1133">Transmembrane helix</keyword>
<evidence type="ECO:0000256" key="7">
    <source>
        <dbReference type="ARBA" id="ARBA00023136"/>
    </source>
</evidence>
<dbReference type="AlphaFoldDB" id="A0A381WEK8"/>
<dbReference type="EMBL" id="UINC01011415">
    <property type="protein sequence ID" value="SVA50397.1"/>
    <property type="molecule type" value="Genomic_DNA"/>
</dbReference>
<dbReference type="Pfam" id="PF00528">
    <property type="entry name" value="BPD_transp_1"/>
    <property type="match status" value="1"/>
</dbReference>
<evidence type="ECO:0000313" key="10">
    <source>
        <dbReference type="EMBL" id="SVA50397.1"/>
    </source>
</evidence>